<dbReference type="SUPFAM" id="SSF54001">
    <property type="entry name" value="Cysteine proteinases"/>
    <property type="match status" value="1"/>
</dbReference>
<evidence type="ECO:0000313" key="2">
    <source>
        <dbReference type="Proteomes" id="UP001057102"/>
    </source>
</evidence>
<protein>
    <submittedName>
        <fullName evidence="1">Papain-like cysteine peptidase</fullName>
    </submittedName>
</protein>
<dbReference type="InterPro" id="IPR038765">
    <property type="entry name" value="Papain-like_cys_pep_sf"/>
</dbReference>
<dbReference type="EMBL" id="ON529854">
    <property type="protein sequence ID" value="USN14416.1"/>
    <property type="molecule type" value="Genomic_DNA"/>
</dbReference>
<proteinExistence type="predicted"/>
<dbReference type="GO" id="GO:0001897">
    <property type="term" value="P:symbiont-mediated cytolysis of host cell"/>
    <property type="evidence" value="ECO:0007669"/>
    <property type="project" value="UniProtKB-ARBA"/>
</dbReference>
<sequence length="152" mass="17268">MTTTPETGSPAYADQLIAAAVGRPWECLGRGPEAYDCWGFCLHVLRDGLGWADAPEFLYDVGLDERERAFEEGMAAELATGRWHLLARPEPYCVIMLGQTRRITHVGIWHPSNVIYHCFEKAGVVGTRVPSMKKMGWSRMLPYKHEDMRWLT</sequence>
<gene>
    <name evidence="1" type="ORF">DONNERLITTCHEN_00150</name>
</gene>
<keyword evidence="2" id="KW-1185">Reference proteome</keyword>
<name>A0A9E7MPD5_9CAUD</name>
<organism evidence="1 2">
    <name type="scientific">Janthinobacterium phage vB_JliS-Donnerlittchen</name>
    <dbReference type="NCBI Taxonomy" id="2948610"/>
    <lineage>
        <taxon>Viruses</taxon>
        <taxon>Duplodnaviria</taxon>
        <taxon>Heunggongvirae</taxon>
        <taxon>Uroviricota</taxon>
        <taxon>Caudoviricetes</taxon>
        <taxon>Mesyanzhinovviridae</taxon>
        <taxon>Bradleyvirinae</taxon>
        <taxon>Donnerlittchenvirus</taxon>
        <taxon>Donnerlittchenvirus donnerlittchenvirus</taxon>
    </lineage>
</organism>
<dbReference type="Proteomes" id="UP001057102">
    <property type="component" value="Segment"/>
</dbReference>
<reference evidence="1" key="1">
    <citation type="submission" date="2022-05" db="EMBL/GenBank/DDBJ databases">
        <authorList>
            <person name="Friedrich I."/>
            <person name="Poehlein A."/>
            <person name="Schneider D."/>
            <person name="Hertel R."/>
            <person name="Daniel R."/>
        </authorList>
    </citation>
    <scope>NUCLEOTIDE SEQUENCE</scope>
</reference>
<evidence type="ECO:0000313" key="1">
    <source>
        <dbReference type="EMBL" id="USN14416.1"/>
    </source>
</evidence>
<dbReference type="Gene3D" id="3.90.1720.10">
    <property type="entry name" value="endopeptidase domain like (from Nostoc punctiforme)"/>
    <property type="match status" value="1"/>
</dbReference>
<accession>A0A9E7MPD5</accession>